<dbReference type="OrthoDB" id="7345970at2759"/>
<comment type="caution">
    <text evidence="1">The sequence shown here is derived from an EMBL/GenBank/DDBJ whole genome shotgun (WGS) entry which is preliminary data.</text>
</comment>
<proteinExistence type="predicted"/>
<evidence type="ECO:0000313" key="1">
    <source>
        <dbReference type="EMBL" id="CAB3228456.1"/>
    </source>
</evidence>
<sequence length="101" mass="10829">MVKSARSSCVPFVVDRRCADMLLHDSKAVRGAVQRRRSGPCGVPCCPGAGPGAPQAAQNLCLHLAATRSRHIQVARKLSVNATLKACWSRAPPPWLEDDTP</sequence>
<reference evidence="3 4" key="1">
    <citation type="submission" date="2020-04" db="EMBL/GenBank/DDBJ databases">
        <authorList>
            <person name="Wallbank WR R."/>
            <person name="Pardo Diaz C."/>
            <person name="Kozak K."/>
            <person name="Martin S."/>
            <person name="Jiggins C."/>
            <person name="Moest M."/>
            <person name="Warren A I."/>
            <person name="Byers J.R.P. K."/>
            <person name="Montejo-Kovacevich G."/>
            <person name="Yen C E."/>
        </authorList>
    </citation>
    <scope>NUCLEOTIDE SEQUENCE [LARGE SCALE GENOMIC DNA]</scope>
</reference>
<evidence type="ECO:0000313" key="2">
    <source>
        <dbReference type="EMBL" id="CAB3236122.1"/>
    </source>
</evidence>
<evidence type="ECO:0000313" key="3">
    <source>
        <dbReference type="Proteomes" id="UP000494106"/>
    </source>
</evidence>
<dbReference type="Proteomes" id="UP000494106">
    <property type="component" value="Unassembled WGS sequence"/>
</dbReference>
<dbReference type="Proteomes" id="UP000494256">
    <property type="component" value="Unassembled WGS sequence"/>
</dbReference>
<dbReference type="EMBL" id="CADEBD010000300">
    <property type="protein sequence ID" value="CAB3236122.1"/>
    <property type="molecule type" value="Genomic_DNA"/>
</dbReference>
<protein>
    <submittedName>
        <fullName evidence="1">Uncharacterized protein</fullName>
    </submittedName>
</protein>
<keyword evidence="3" id="KW-1185">Reference proteome</keyword>
<dbReference type="AlphaFoldDB" id="A0A8S0Z886"/>
<evidence type="ECO:0000313" key="4">
    <source>
        <dbReference type="Proteomes" id="UP000494256"/>
    </source>
</evidence>
<organism evidence="1 3">
    <name type="scientific">Arctia plantaginis</name>
    <name type="common">Wood tiger moth</name>
    <name type="synonym">Phalaena plantaginis</name>
    <dbReference type="NCBI Taxonomy" id="874455"/>
    <lineage>
        <taxon>Eukaryota</taxon>
        <taxon>Metazoa</taxon>
        <taxon>Ecdysozoa</taxon>
        <taxon>Arthropoda</taxon>
        <taxon>Hexapoda</taxon>
        <taxon>Insecta</taxon>
        <taxon>Pterygota</taxon>
        <taxon>Neoptera</taxon>
        <taxon>Endopterygota</taxon>
        <taxon>Lepidoptera</taxon>
        <taxon>Glossata</taxon>
        <taxon>Ditrysia</taxon>
        <taxon>Noctuoidea</taxon>
        <taxon>Erebidae</taxon>
        <taxon>Arctiinae</taxon>
        <taxon>Arctia</taxon>
    </lineage>
</organism>
<accession>A0A8S0Z886</accession>
<gene>
    <name evidence="1" type="ORF">APLA_LOCUS3611</name>
    <name evidence="2" type="ORF">APLA_LOCUS7232</name>
</gene>
<name>A0A8S0Z886_ARCPL</name>
<dbReference type="EMBL" id="CADEBC010000346">
    <property type="protein sequence ID" value="CAB3228456.1"/>
    <property type="molecule type" value="Genomic_DNA"/>
</dbReference>